<protein>
    <submittedName>
        <fullName evidence="2">Uncharacterized protein</fullName>
    </submittedName>
</protein>
<feature type="compositionally biased region" description="Polar residues" evidence="1">
    <location>
        <begin position="53"/>
        <end position="63"/>
    </location>
</feature>
<comment type="caution">
    <text evidence="2">The sequence shown here is derived from an EMBL/GenBank/DDBJ whole genome shotgun (WGS) entry which is preliminary data.</text>
</comment>
<feature type="non-terminal residue" evidence="2">
    <location>
        <position position="115"/>
    </location>
</feature>
<dbReference type="Proteomes" id="UP001162483">
    <property type="component" value="Unassembled WGS sequence"/>
</dbReference>
<sequence>MDGRVASVVRWVRSATCGQRGTEGAGREWSRSQAGFSNSRAARYKGSGREWSRSQAGFSNSRAAQYKGSGRRMVRQARGSTGDGQQRSGSSRVSNEAGTQDTRYRGAWENIHQGP</sequence>
<evidence type="ECO:0000313" key="2">
    <source>
        <dbReference type="EMBL" id="CAI9608660.1"/>
    </source>
</evidence>
<name>A0ABN9GH46_9NEOB</name>
<gene>
    <name evidence="2" type="ORF">SPARVUS_LOCUS14136459</name>
</gene>
<dbReference type="EMBL" id="CATNWA010018648">
    <property type="protein sequence ID" value="CAI9608660.1"/>
    <property type="molecule type" value="Genomic_DNA"/>
</dbReference>
<keyword evidence="3" id="KW-1185">Reference proteome</keyword>
<evidence type="ECO:0000256" key="1">
    <source>
        <dbReference type="SAM" id="MobiDB-lite"/>
    </source>
</evidence>
<feature type="region of interest" description="Disordered" evidence="1">
    <location>
        <begin position="18"/>
        <end position="115"/>
    </location>
</feature>
<evidence type="ECO:0000313" key="3">
    <source>
        <dbReference type="Proteomes" id="UP001162483"/>
    </source>
</evidence>
<feature type="compositionally biased region" description="Polar residues" evidence="1">
    <location>
        <begin position="83"/>
        <end position="101"/>
    </location>
</feature>
<organism evidence="2 3">
    <name type="scientific">Staurois parvus</name>
    <dbReference type="NCBI Taxonomy" id="386267"/>
    <lineage>
        <taxon>Eukaryota</taxon>
        <taxon>Metazoa</taxon>
        <taxon>Chordata</taxon>
        <taxon>Craniata</taxon>
        <taxon>Vertebrata</taxon>
        <taxon>Euteleostomi</taxon>
        <taxon>Amphibia</taxon>
        <taxon>Batrachia</taxon>
        <taxon>Anura</taxon>
        <taxon>Neobatrachia</taxon>
        <taxon>Ranoidea</taxon>
        <taxon>Ranidae</taxon>
        <taxon>Staurois</taxon>
    </lineage>
</organism>
<reference evidence="2" key="1">
    <citation type="submission" date="2023-05" db="EMBL/GenBank/DDBJ databases">
        <authorList>
            <person name="Stuckert A."/>
        </authorList>
    </citation>
    <scope>NUCLEOTIDE SEQUENCE</scope>
</reference>
<accession>A0ABN9GH46</accession>
<feature type="compositionally biased region" description="Polar residues" evidence="1">
    <location>
        <begin position="31"/>
        <end position="40"/>
    </location>
</feature>
<proteinExistence type="predicted"/>